<feature type="domain" description="EamA" evidence="3">
    <location>
        <begin position="7"/>
        <end position="146"/>
    </location>
</feature>
<dbReference type="HOGENOM" id="CLU_1776623_0_0_3"/>
<name>B8HTQ8_CYAP4</name>
<keyword evidence="2" id="KW-0812">Transmembrane</keyword>
<feature type="transmembrane region" description="Helical" evidence="2">
    <location>
        <begin position="75"/>
        <end position="96"/>
    </location>
</feature>
<evidence type="ECO:0000313" key="4">
    <source>
        <dbReference type="EMBL" id="ACL46139.1"/>
    </source>
</evidence>
<keyword evidence="2" id="KW-1133">Transmembrane helix</keyword>
<feature type="transmembrane region" description="Helical" evidence="2">
    <location>
        <begin position="103"/>
        <end position="122"/>
    </location>
</feature>
<proteinExistence type="inferred from homology"/>
<keyword evidence="2" id="KW-0472">Membrane</keyword>
<feature type="transmembrane region" description="Helical" evidence="2">
    <location>
        <begin position="6"/>
        <end position="25"/>
    </location>
</feature>
<evidence type="ECO:0000256" key="2">
    <source>
        <dbReference type="SAM" id="Phobius"/>
    </source>
</evidence>
<dbReference type="Pfam" id="PF00892">
    <property type="entry name" value="EamA"/>
    <property type="match status" value="1"/>
</dbReference>
<dbReference type="InterPro" id="IPR037185">
    <property type="entry name" value="EmrE-like"/>
</dbReference>
<dbReference type="OrthoDB" id="2795159at2"/>
<reference evidence="4" key="1">
    <citation type="submission" date="2009-01" db="EMBL/GenBank/DDBJ databases">
        <title>Complete sequence of chromosome Cyanothece sp. PCC 7425.</title>
        <authorList>
            <consortium name="US DOE Joint Genome Institute"/>
            <person name="Lucas S."/>
            <person name="Copeland A."/>
            <person name="Lapidus A."/>
            <person name="Glavina del Rio T."/>
            <person name="Dalin E."/>
            <person name="Tice H."/>
            <person name="Bruce D."/>
            <person name="Goodwin L."/>
            <person name="Pitluck S."/>
            <person name="Sims D."/>
            <person name="Meineke L."/>
            <person name="Brettin T."/>
            <person name="Detter J.C."/>
            <person name="Han C."/>
            <person name="Larimer F."/>
            <person name="Land M."/>
            <person name="Hauser L."/>
            <person name="Kyrpides N."/>
            <person name="Ovchinnikova G."/>
            <person name="Liberton M."/>
            <person name="Stoeckel J."/>
            <person name="Banerjee A."/>
            <person name="Singh A."/>
            <person name="Page L."/>
            <person name="Sato H."/>
            <person name="Zhao L."/>
            <person name="Sherman L."/>
            <person name="Pakrasi H."/>
            <person name="Richardson P."/>
        </authorList>
    </citation>
    <scope>NUCLEOTIDE SEQUENCE</scope>
    <source>
        <strain evidence="4">PCC 7425</strain>
    </source>
</reference>
<dbReference type="GO" id="GO:0016020">
    <property type="term" value="C:membrane"/>
    <property type="evidence" value="ECO:0007669"/>
    <property type="project" value="InterPro"/>
</dbReference>
<feature type="transmembrane region" description="Helical" evidence="2">
    <location>
        <begin position="128"/>
        <end position="148"/>
    </location>
</feature>
<dbReference type="STRING" id="395961.Cyan7425_3821"/>
<accession>B8HTQ8</accession>
<protein>
    <recommendedName>
        <fullName evidence="3">EamA domain-containing protein</fullName>
    </recommendedName>
</protein>
<evidence type="ECO:0000259" key="3">
    <source>
        <dbReference type="Pfam" id="PF00892"/>
    </source>
</evidence>
<organism evidence="4">
    <name type="scientific">Cyanothece sp. (strain PCC 7425 / ATCC 29141)</name>
    <dbReference type="NCBI Taxonomy" id="395961"/>
    <lineage>
        <taxon>Bacteria</taxon>
        <taxon>Bacillati</taxon>
        <taxon>Cyanobacteriota</taxon>
        <taxon>Cyanophyceae</taxon>
        <taxon>Gomontiellales</taxon>
        <taxon>Cyanothecaceae</taxon>
        <taxon>Cyanothece</taxon>
    </lineage>
</organism>
<comment type="similarity">
    <text evidence="1">Belongs to the EamA transporter family.</text>
</comment>
<dbReference type="KEGG" id="cyn:Cyan7425_3821"/>
<sequence length="150" mass="16397">MLHPYLWFIYALGAALLWGLQYAVLGQLLKTIPPLLLVVLYSLGLAFVYSLLVLLGRPQLGLEQWQLYLTWSNGGQFLLVVLVGCASTFLIMAAIAHGNATTASIVEITYPLFVAGFSALLYRETHLNWPTLLGGALTLAGVICVLYGQR</sequence>
<dbReference type="InterPro" id="IPR000620">
    <property type="entry name" value="EamA_dom"/>
</dbReference>
<dbReference type="SUPFAM" id="SSF103481">
    <property type="entry name" value="Multidrug resistance efflux transporter EmrE"/>
    <property type="match status" value="1"/>
</dbReference>
<evidence type="ECO:0000256" key="1">
    <source>
        <dbReference type="ARBA" id="ARBA00007362"/>
    </source>
</evidence>
<dbReference type="Gene3D" id="1.10.3730.20">
    <property type="match status" value="1"/>
</dbReference>
<gene>
    <name evidence="4" type="ordered locus">Cyan7425_3821</name>
</gene>
<dbReference type="eggNOG" id="ENOG502ZK87">
    <property type="taxonomic scope" value="Bacteria"/>
</dbReference>
<dbReference type="EMBL" id="CP001344">
    <property type="protein sequence ID" value="ACL46139.1"/>
    <property type="molecule type" value="Genomic_DNA"/>
</dbReference>
<feature type="transmembrane region" description="Helical" evidence="2">
    <location>
        <begin position="32"/>
        <end position="55"/>
    </location>
</feature>
<dbReference type="AlphaFoldDB" id="B8HTQ8"/>